<dbReference type="Proteomes" id="UP000292702">
    <property type="component" value="Unassembled WGS sequence"/>
</dbReference>
<name>A0A4R0RQ32_9APHY</name>
<sequence>MSESLVSSSDNFQKGTRIVAQVVASAAHDTVESLEAELVKLDNLRASVLARLNAFRPIEKLPAEILSYIFLCLIRRIRECREYWDPISPYGWLPVTYVCSRWRQVALSNSRLWAIISESNGKAGENLDRLRTFLDRSKDAPLDISIRRIVGVEDLNESIRMIIPEMGRAGALSMDIPHQTLSEIYPCLPMSIPHLLSLTLHIIPAYDPPIDDKAVTLNAFLSRCSSSSLQYLSAHSMHVEWQLGMFPRHLTHLHVHGDFSSLKTPTVNVIKVISCLTRLESISFADVFLHFPNDVESPPAVASLVHLPHLETLVLLEDALCCAHLLDHLVFPSSASIFLQFYDYFATKPVVSSLMPKILSGDQAVYADAKQSPVDFVSICSDHIGFHNRGCGHDDDLSWEHAAIERINPVNVFVDEWMLEEICARLPLRDTSKLRVGGLHLKDEAPWKRFFTESVPKVEDLCVRATHEEFLKFLIPTTPPLDSVTSASGTSQVLLPKLRRITLEWATFRESSELFKPSPILLALHAVLVVRRMAGAKVETVGIEHGSNIGADDIAILREVVEVEWDGKVDLLDSEPEEDDEEDEEDEDE</sequence>
<comment type="caution">
    <text evidence="3">The sequence shown here is derived from an EMBL/GenBank/DDBJ whole genome shotgun (WGS) entry which is preliminary data.</text>
</comment>
<feature type="compositionally biased region" description="Acidic residues" evidence="2">
    <location>
        <begin position="572"/>
        <end position="589"/>
    </location>
</feature>
<evidence type="ECO:0000313" key="4">
    <source>
        <dbReference type="Proteomes" id="UP000292702"/>
    </source>
</evidence>
<accession>A0A4R0RQ32</accession>
<proteinExistence type="predicted"/>
<evidence type="ECO:0000256" key="2">
    <source>
        <dbReference type="SAM" id="MobiDB-lite"/>
    </source>
</evidence>
<dbReference type="AlphaFoldDB" id="A0A4R0RQ32"/>
<reference evidence="3 4" key="1">
    <citation type="submission" date="2018-11" db="EMBL/GenBank/DDBJ databases">
        <title>Genome assembly of Steccherinum ochraceum LE-BIN_3174, the white-rot fungus of the Steccherinaceae family (The Residual Polyporoid clade, Polyporales, Basidiomycota).</title>
        <authorList>
            <person name="Fedorova T.V."/>
            <person name="Glazunova O.A."/>
            <person name="Landesman E.O."/>
            <person name="Moiseenko K.V."/>
            <person name="Psurtseva N.V."/>
            <person name="Savinova O.S."/>
            <person name="Shakhova N.V."/>
            <person name="Tyazhelova T.V."/>
            <person name="Vasina D.V."/>
        </authorList>
    </citation>
    <scope>NUCLEOTIDE SEQUENCE [LARGE SCALE GENOMIC DNA]</scope>
    <source>
        <strain evidence="3 4">LE-BIN_3174</strain>
    </source>
</reference>
<dbReference type="EMBL" id="RWJN01000096">
    <property type="protein sequence ID" value="TCD67469.1"/>
    <property type="molecule type" value="Genomic_DNA"/>
</dbReference>
<gene>
    <name evidence="3" type="ORF">EIP91_012330</name>
</gene>
<feature type="coiled-coil region" evidence="1">
    <location>
        <begin position="24"/>
        <end position="51"/>
    </location>
</feature>
<feature type="region of interest" description="Disordered" evidence="2">
    <location>
        <begin position="569"/>
        <end position="589"/>
    </location>
</feature>
<organism evidence="3 4">
    <name type="scientific">Steccherinum ochraceum</name>
    <dbReference type="NCBI Taxonomy" id="92696"/>
    <lineage>
        <taxon>Eukaryota</taxon>
        <taxon>Fungi</taxon>
        <taxon>Dikarya</taxon>
        <taxon>Basidiomycota</taxon>
        <taxon>Agaricomycotina</taxon>
        <taxon>Agaricomycetes</taxon>
        <taxon>Polyporales</taxon>
        <taxon>Steccherinaceae</taxon>
        <taxon>Steccherinum</taxon>
    </lineage>
</organism>
<keyword evidence="4" id="KW-1185">Reference proteome</keyword>
<evidence type="ECO:0000256" key="1">
    <source>
        <dbReference type="SAM" id="Coils"/>
    </source>
</evidence>
<evidence type="ECO:0000313" key="3">
    <source>
        <dbReference type="EMBL" id="TCD67469.1"/>
    </source>
</evidence>
<dbReference type="OrthoDB" id="2758786at2759"/>
<dbReference type="Gene3D" id="1.20.1280.50">
    <property type="match status" value="1"/>
</dbReference>
<protein>
    <submittedName>
        <fullName evidence="3">Uncharacterized protein</fullName>
    </submittedName>
</protein>
<keyword evidence="1" id="KW-0175">Coiled coil</keyword>